<evidence type="ECO:0000313" key="2">
    <source>
        <dbReference type="EMBL" id="ABV34540.1"/>
    </source>
</evidence>
<keyword evidence="1" id="KW-0175">Coiled coil</keyword>
<organism evidence="2 3">
    <name type="scientific">Pseudothermotoga lettingae (strain ATCC BAA-301 / DSM 14385 / NBRC 107922 / TMO)</name>
    <name type="common">Thermotoga lettingae</name>
    <dbReference type="NCBI Taxonomy" id="416591"/>
    <lineage>
        <taxon>Bacteria</taxon>
        <taxon>Thermotogati</taxon>
        <taxon>Thermotogota</taxon>
        <taxon>Thermotogae</taxon>
        <taxon>Thermotogales</taxon>
        <taxon>Thermotogaceae</taxon>
        <taxon>Pseudothermotoga</taxon>
    </lineage>
</organism>
<proteinExistence type="predicted"/>
<dbReference type="Proteomes" id="UP000002016">
    <property type="component" value="Chromosome"/>
</dbReference>
<evidence type="ECO:0000256" key="1">
    <source>
        <dbReference type="SAM" id="Coils"/>
    </source>
</evidence>
<sequence length="161" mass="18002">MNVLSAGLENPILGYKLDPGEPGLSHSAPASRSILRVVSQEISNWLAFEREAAKNGGIIIHGGINLDLRRKGSFLAAVAGKTTAWIYYPNGEKVQDNSNEYKDQLRKQIRELENKLEAAINSHEKEKIEQQLNFLKLMLNMPAKLIEDLLKPFGIFLDVFA</sequence>
<dbReference type="OrthoDB" id="46862at2"/>
<evidence type="ECO:0000313" key="3">
    <source>
        <dbReference type="Proteomes" id="UP000002016"/>
    </source>
</evidence>
<dbReference type="AlphaFoldDB" id="A8F8Q6"/>
<feature type="coiled-coil region" evidence="1">
    <location>
        <begin position="95"/>
        <end position="133"/>
    </location>
</feature>
<dbReference type="STRING" id="416591.Tlet_1986"/>
<dbReference type="EMBL" id="CP000812">
    <property type="protein sequence ID" value="ABV34540.1"/>
    <property type="molecule type" value="Genomic_DNA"/>
</dbReference>
<keyword evidence="3" id="KW-1185">Reference proteome</keyword>
<dbReference type="RefSeq" id="WP_012004016.1">
    <property type="nucleotide sequence ID" value="NC_009828.1"/>
</dbReference>
<accession>A8F8Q6</accession>
<dbReference type="HOGENOM" id="CLU_128129_0_0_0"/>
<name>A8F8Q6_PSELT</name>
<dbReference type="KEGG" id="tle:Tlet_1986"/>
<reference evidence="2 3" key="2">
    <citation type="journal article" date="2009" name="Proc. Natl. Acad. Sci. U.S.A.">
        <title>On the chimeric nature, thermophilic origin, and phylogenetic placement of the Thermotogales.</title>
        <authorList>
            <person name="Zhaxybayeva O."/>
            <person name="Swithers K.S."/>
            <person name="Lapierre P."/>
            <person name="Fournier G.P."/>
            <person name="Bickhart D.M."/>
            <person name="DeBoy R.T."/>
            <person name="Nelson K.E."/>
            <person name="Nesbo C.L."/>
            <person name="Doolittle W.F."/>
            <person name="Gogarten J.P."/>
            <person name="Noll K.M."/>
        </authorList>
    </citation>
    <scope>NUCLEOTIDE SEQUENCE [LARGE SCALE GENOMIC DNA]</scope>
    <source>
        <strain evidence="3">ATCC BAA-301 / DSM 14385 / NBRC 107922 / TMO</strain>
    </source>
</reference>
<protein>
    <submittedName>
        <fullName evidence="2">Uncharacterized protein</fullName>
    </submittedName>
</protein>
<dbReference type="eggNOG" id="ENOG5031THU">
    <property type="taxonomic scope" value="Bacteria"/>
</dbReference>
<gene>
    <name evidence="2" type="ordered locus">Tlet_1986</name>
</gene>
<reference evidence="2 3" key="1">
    <citation type="submission" date="2007-08" db="EMBL/GenBank/DDBJ databases">
        <title>Complete sequence of Thermotoga lettingae TMO.</title>
        <authorList>
            <consortium name="US DOE Joint Genome Institute"/>
            <person name="Copeland A."/>
            <person name="Lucas S."/>
            <person name="Lapidus A."/>
            <person name="Barry K."/>
            <person name="Glavina del Rio T."/>
            <person name="Dalin E."/>
            <person name="Tice H."/>
            <person name="Pitluck S."/>
            <person name="Foster B."/>
            <person name="Bruce D."/>
            <person name="Schmutz J."/>
            <person name="Larimer F."/>
            <person name="Land M."/>
            <person name="Hauser L."/>
            <person name="Kyrpides N."/>
            <person name="Mikhailova N."/>
            <person name="Nelson K."/>
            <person name="Gogarten J.P."/>
            <person name="Noll K."/>
            <person name="Richardson P."/>
        </authorList>
    </citation>
    <scope>NUCLEOTIDE SEQUENCE [LARGE SCALE GENOMIC DNA]</scope>
    <source>
        <strain evidence="3">ATCC BAA-301 / DSM 14385 / NBRC 107922 / TMO</strain>
    </source>
</reference>